<evidence type="ECO:0000313" key="1">
    <source>
        <dbReference type="EMBL" id="HAW74886.1"/>
    </source>
</evidence>
<dbReference type="Proteomes" id="UP000263517">
    <property type="component" value="Unassembled WGS sequence"/>
</dbReference>
<dbReference type="AlphaFoldDB" id="A0A350P0R9"/>
<proteinExistence type="predicted"/>
<organism evidence="1 2">
    <name type="scientific">Alteromonas australica</name>
    <dbReference type="NCBI Taxonomy" id="589873"/>
    <lineage>
        <taxon>Bacteria</taxon>
        <taxon>Pseudomonadati</taxon>
        <taxon>Pseudomonadota</taxon>
        <taxon>Gammaproteobacteria</taxon>
        <taxon>Alteromonadales</taxon>
        <taxon>Alteromonadaceae</taxon>
        <taxon>Alteromonas/Salinimonas group</taxon>
        <taxon>Alteromonas</taxon>
    </lineage>
</organism>
<evidence type="ECO:0000313" key="2">
    <source>
        <dbReference type="Proteomes" id="UP000263517"/>
    </source>
</evidence>
<accession>A0A350P0R9</accession>
<comment type="caution">
    <text evidence="1">The sequence shown here is derived from an EMBL/GenBank/DDBJ whole genome shotgun (WGS) entry which is preliminary data.</text>
</comment>
<sequence length="204" mass="21022">MANTNVAFGLKPINMLGGSPATQGTNAYFIDSGASAIFQGSMVKADNGGEIVICSATGDTEAPVGVFAGCEYVSSVTGKKVFSNTWPGSGADTNFDIIGFVHDNPLQRFIVCTDATFTNRATAIAAIFENSRFDSGASGSTTTGISSAKLDVATLDSSNASLPLKIVGIHDDPENEDFANAGIPMIVMLNNHALLQSDSEAAIS</sequence>
<protein>
    <submittedName>
        <fullName evidence="1">Uncharacterized protein</fullName>
    </submittedName>
</protein>
<gene>
    <name evidence="1" type="ORF">DCW74_04020</name>
</gene>
<name>A0A350P0R9_9ALTE</name>
<reference evidence="1 2" key="1">
    <citation type="journal article" date="2018" name="Nat. Biotechnol.">
        <title>A standardized bacterial taxonomy based on genome phylogeny substantially revises the tree of life.</title>
        <authorList>
            <person name="Parks D.H."/>
            <person name="Chuvochina M."/>
            <person name="Waite D.W."/>
            <person name="Rinke C."/>
            <person name="Skarshewski A."/>
            <person name="Chaumeil P.A."/>
            <person name="Hugenholtz P."/>
        </authorList>
    </citation>
    <scope>NUCLEOTIDE SEQUENCE [LARGE SCALE GENOMIC DNA]</scope>
    <source>
        <strain evidence="1">UBA11978</strain>
    </source>
</reference>
<dbReference type="EMBL" id="DNAN01000137">
    <property type="protein sequence ID" value="HAW74886.1"/>
    <property type="molecule type" value="Genomic_DNA"/>
</dbReference>